<evidence type="ECO:0000313" key="3">
    <source>
        <dbReference type="Proteomes" id="UP001164929"/>
    </source>
</evidence>
<dbReference type="EMBL" id="JAQIZT010000011">
    <property type="protein sequence ID" value="KAJ6979115.1"/>
    <property type="molecule type" value="Genomic_DNA"/>
</dbReference>
<organism evidence="2 3">
    <name type="scientific">Populus alba x Populus x berolinensis</name>
    <dbReference type="NCBI Taxonomy" id="444605"/>
    <lineage>
        <taxon>Eukaryota</taxon>
        <taxon>Viridiplantae</taxon>
        <taxon>Streptophyta</taxon>
        <taxon>Embryophyta</taxon>
        <taxon>Tracheophyta</taxon>
        <taxon>Spermatophyta</taxon>
        <taxon>Magnoliopsida</taxon>
        <taxon>eudicotyledons</taxon>
        <taxon>Gunneridae</taxon>
        <taxon>Pentapetalae</taxon>
        <taxon>rosids</taxon>
        <taxon>fabids</taxon>
        <taxon>Malpighiales</taxon>
        <taxon>Salicaceae</taxon>
        <taxon>Saliceae</taxon>
        <taxon>Populus</taxon>
    </lineage>
</organism>
<keyword evidence="3" id="KW-1185">Reference proteome</keyword>
<evidence type="ECO:0000313" key="2">
    <source>
        <dbReference type="EMBL" id="KAJ6979115.1"/>
    </source>
</evidence>
<evidence type="ECO:0008006" key="4">
    <source>
        <dbReference type="Google" id="ProtNLM"/>
    </source>
</evidence>
<comment type="caution">
    <text evidence="2">The sequence shown here is derived from an EMBL/GenBank/DDBJ whole genome shotgun (WGS) entry which is preliminary data.</text>
</comment>
<dbReference type="AlphaFoldDB" id="A0AAD6Q5Z7"/>
<accession>A0AAD6Q5Z7</accession>
<protein>
    <recommendedName>
        <fullName evidence="4">Secreted protein</fullName>
    </recommendedName>
</protein>
<feature type="chain" id="PRO_5042245789" description="Secreted protein" evidence="1">
    <location>
        <begin position="21"/>
        <end position="88"/>
    </location>
</feature>
<reference evidence="2" key="1">
    <citation type="journal article" date="2023" name="Mol. Ecol. Resour.">
        <title>Chromosome-level genome assembly of a triploid poplar Populus alba 'Berolinensis'.</title>
        <authorList>
            <person name="Chen S."/>
            <person name="Yu Y."/>
            <person name="Wang X."/>
            <person name="Wang S."/>
            <person name="Zhang T."/>
            <person name="Zhou Y."/>
            <person name="He R."/>
            <person name="Meng N."/>
            <person name="Wang Y."/>
            <person name="Liu W."/>
            <person name="Liu Z."/>
            <person name="Liu J."/>
            <person name="Guo Q."/>
            <person name="Huang H."/>
            <person name="Sederoff R.R."/>
            <person name="Wang G."/>
            <person name="Qu G."/>
            <person name="Chen S."/>
        </authorList>
    </citation>
    <scope>NUCLEOTIDE SEQUENCE</scope>
    <source>
        <strain evidence="2">SC-2020</strain>
    </source>
</reference>
<evidence type="ECO:0000256" key="1">
    <source>
        <dbReference type="SAM" id="SignalP"/>
    </source>
</evidence>
<dbReference type="Proteomes" id="UP001164929">
    <property type="component" value="Chromosome 11"/>
</dbReference>
<keyword evidence="1" id="KW-0732">Signal</keyword>
<name>A0AAD6Q5Z7_9ROSI</name>
<gene>
    <name evidence="2" type="ORF">NC653_027315</name>
</gene>
<sequence>MPATGLFTVLFQSLIAQINSSTMICAPIIDLLQEWTECCFEVYLNGNLSKSTCEVVKCKRRREGVSAAIKIKSLRQIDGSGSVRICAI</sequence>
<feature type="signal peptide" evidence="1">
    <location>
        <begin position="1"/>
        <end position="20"/>
    </location>
</feature>
<proteinExistence type="predicted"/>